<dbReference type="SUPFAM" id="SSF55194">
    <property type="entry name" value="Ribosome recycling factor, RRF"/>
    <property type="match status" value="1"/>
</dbReference>
<keyword evidence="6" id="KW-1185">Reference proteome</keyword>
<comment type="function">
    <text evidence="3">Responsible for the release of ribosomes from messenger RNA at the termination of protein biosynthesis. May increase the efficiency of translation by recycling ribosomes from one round of translation to another.</text>
</comment>
<dbReference type="Gene3D" id="1.10.132.20">
    <property type="entry name" value="Ribosome-recycling factor"/>
    <property type="match status" value="1"/>
</dbReference>
<keyword evidence="3" id="KW-0963">Cytoplasm</keyword>
<gene>
    <name evidence="3 5" type="primary">frr</name>
    <name evidence="5" type="ORF">ACFSUQ_05485</name>
</gene>
<dbReference type="PANTHER" id="PTHR20982">
    <property type="entry name" value="RIBOSOME RECYCLING FACTOR"/>
    <property type="match status" value="1"/>
</dbReference>
<dbReference type="Proteomes" id="UP001597453">
    <property type="component" value="Unassembled WGS sequence"/>
</dbReference>
<proteinExistence type="inferred from homology"/>
<reference evidence="6" key="1">
    <citation type="journal article" date="2019" name="Int. J. Syst. Evol. Microbiol.">
        <title>The Global Catalogue of Microorganisms (GCM) 10K type strain sequencing project: providing services to taxonomists for standard genome sequencing and annotation.</title>
        <authorList>
            <consortium name="The Broad Institute Genomics Platform"/>
            <consortium name="The Broad Institute Genome Sequencing Center for Infectious Disease"/>
            <person name="Wu L."/>
            <person name="Ma J."/>
        </authorList>
    </citation>
    <scope>NUCLEOTIDE SEQUENCE [LARGE SCALE GENOMIC DNA]</scope>
    <source>
        <strain evidence="6">TISTR 1511</strain>
    </source>
</reference>
<evidence type="ECO:0000256" key="1">
    <source>
        <dbReference type="ARBA" id="ARBA00005912"/>
    </source>
</evidence>
<dbReference type="InterPro" id="IPR023584">
    <property type="entry name" value="Ribosome_recyc_fac_dom"/>
</dbReference>
<dbReference type="HAMAP" id="MF_00040">
    <property type="entry name" value="RRF"/>
    <property type="match status" value="1"/>
</dbReference>
<accession>A0ABW5RJT0</accession>
<evidence type="ECO:0000256" key="2">
    <source>
        <dbReference type="ARBA" id="ARBA00022917"/>
    </source>
</evidence>
<dbReference type="NCBIfam" id="TIGR00496">
    <property type="entry name" value="frr"/>
    <property type="match status" value="1"/>
</dbReference>
<name>A0ABW5RJT0_9MICO</name>
<sequence>MIPEVLADTKDKMEKALEHAHEEFGNIRTGRANPALFDKLLVDYYGTATPLGQLASMQQPEARMLVITPYDKGALKDIEKAIVSAQHLGVTPSNEGHLIRVVMPELTKERRMEYVKLAHSKAEEARVAIRNIRRKGMTDLGALDGEVGEDEINRAEKELDKITKGFIDRIDESAKAKEADLLEV</sequence>
<evidence type="ECO:0000259" key="4">
    <source>
        <dbReference type="Pfam" id="PF01765"/>
    </source>
</evidence>
<evidence type="ECO:0000256" key="3">
    <source>
        <dbReference type="HAMAP-Rule" id="MF_00040"/>
    </source>
</evidence>
<feature type="domain" description="Ribosome recycling factor" evidence="4">
    <location>
        <begin position="22"/>
        <end position="182"/>
    </location>
</feature>
<comment type="similarity">
    <text evidence="1 3">Belongs to the RRF family.</text>
</comment>
<dbReference type="RefSeq" id="WP_066055996.1">
    <property type="nucleotide sequence ID" value="NZ_JBHUNF010000003.1"/>
</dbReference>
<dbReference type="Gene3D" id="3.30.1360.40">
    <property type="match status" value="1"/>
</dbReference>
<evidence type="ECO:0000313" key="6">
    <source>
        <dbReference type="Proteomes" id="UP001597453"/>
    </source>
</evidence>
<dbReference type="PANTHER" id="PTHR20982:SF3">
    <property type="entry name" value="MITOCHONDRIAL RIBOSOME RECYCLING FACTOR PSEUDO 1"/>
    <property type="match status" value="1"/>
</dbReference>
<organism evidence="5 6">
    <name type="scientific">Gulosibacter bifidus</name>
    <dbReference type="NCBI Taxonomy" id="272239"/>
    <lineage>
        <taxon>Bacteria</taxon>
        <taxon>Bacillati</taxon>
        <taxon>Actinomycetota</taxon>
        <taxon>Actinomycetes</taxon>
        <taxon>Micrococcales</taxon>
        <taxon>Microbacteriaceae</taxon>
        <taxon>Gulosibacter</taxon>
    </lineage>
</organism>
<comment type="subcellular location">
    <subcellularLocation>
        <location evidence="3">Cytoplasm</location>
    </subcellularLocation>
</comment>
<dbReference type="EMBL" id="JBHUNF010000003">
    <property type="protein sequence ID" value="MFD2674754.1"/>
    <property type="molecule type" value="Genomic_DNA"/>
</dbReference>
<comment type="caution">
    <text evidence="5">The sequence shown here is derived from an EMBL/GenBank/DDBJ whole genome shotgun (WGS) entry which is preliminary data.</text>
</comment>
<dbReference type="Pfam" id="PF01765">
    <property type="entry name" value="RRF"/>
    <property type="match status" value="1"/>
</dbReference>
<dbReference type="InterPro" id="IPR002661">
    <property type="entry name" value="Ribosome_recyc_fac"/>
</dbReference>
<dbReference type="InterPro" id="IPR036191">
    <property type="entry name" value="RRF_sf"/>
</dbReference>
<evidence type="ECO:0000313" key="5">
    <source>
        <dbReference type="EMBL" id="MFD2674754.1"/>
    </source>
</evidence>
<keyword evidence="2 3" id="KW-0648">Protein biosynthesis</keyword>
<protein>
    <recommendedName>
        <fullName evidence="3">Ribosome-recycling factor</fullName>
        <shortName evidence="3">RRF</shortName>
    </recommendedName>
    <alternativeName>
        <fullName evidence="3">Ribosome-releasing factor</fullName>
    </alternativeName>
</protein>
<dbReference type="CDD" id="cd00520">
    <property type="entry name" value="RRF"/>
    <property type="match status" value="1"/>
</dbReference>